<reference evidence="1 2" key="1">
    <citation type="submission" date="2020-08" db="EMBL/GenBank/DDBJ databases">
        <title>Genomic Encyclopedia of Type Strains, Phase IV (KMG-IV): sequencing the most valuable type-strain genomes for metagenomic binning, comparative biology and taxonomic classification.</title>
        <authorList>
            <person name="Goeker M."/>
        </authorList>
    </citation>
    <scope>NUCLEOTIDE SEQUENCE [LARGE SCALE GENOMIC DNA]</scope>
    <source>
        <strain evidence="1 2">DSM 17976</strain>
    </source>
</reference>
<proteinExistence type="predicted"/>
<evidence type="ECO:0000313" key="2">
    <source>
        <dbReference type="Proteomes" id="UP000541352"/>
    </source>
</evidence>
<gene>
    <name evidence="1" type="ORF">FHS57_001728</name>
</gene>
<evidence type="ECO:0000313" key="1">
    <source>
        <dbReference type="EMBL" id="MBB3837731.1"/>
    </source>
</evidence>
<sequence>MNPEKEPKLAIFGVFVYLVFATKLKYKCKIHPSTIILQTPLNCTFL</sequence>
<dbReference type="EMBL" id="JACIBY010000003">
    <property type="protein sequence ID" value="MBB3837731.1"/>
    <property type="molecule type" value="Genomic_DNA"/>
</dbReference>
<accession>A0A7W5ZL19</accession>
<protein>
    <submittedName>
        <fullName evidence="1">Uncharacterized protein</fullName>
    </submittedName>
</protein>
<organism evidence="1 2">
    <name type="scientific">Runella defluvii</name>
    <dbReference type="NCBI Taxonomy" id="370973"/>
    <lineage>
        <taxon>Bacteria</taxon>
        <taxon>Pseudomonadati</taxon>
        <taxon>Bacteroidota</taxon>
        <taxon>Cytophagia</taxon>
        <taxon>Cytophagales</taxon>
        <taxon>Spirosomataceae</taxon>
        <taxon>Runella</taxon>
    </lineage>
</organism>
<dbReference type="Proteomes" id="UP000541352">
    <property type="component" value="Unassembled WGS sequence"/>
</dbReference>
<name>A0A7W5ZL19_9BACT</name>
<dbReference type="AlphaFoldDB" id="A0A7W5ZL19"/>
<keyword evidence="2" id="KW-1185">Reference proteome</keyword>
<comment type="caution">
    <text evidence="1">The sequence shown here is derived from an EMBL/GenBank/DDBJ whole genome shotgun (WGS) entry which is preliminary data.</text>
</comment>